<evidence type="ECO:0000313" key="1">
    <source>
        <dbReference type="EMBL" id="GIZ00925.1"/>
    </source>
</evidence>
<proteinExistence type="predicted"/>
<dbReference type="Proteomes" id="UP001054945">
    <property type="component" value="Unassembled WGS sequence"/>
</dbReference>
<comment type="caution">
    <text evidence="1">The sequence shown here is derived from an EMBL/GenBank/DDBJ whole genome shotgun (WGS) entry which is preliminary data.</text>
</comment>
<dbReference type="AlphaFoldDB" id="A0AAV4Y407"/>
<sequence>MCAIEKKKLAKGNDGQIDSLWFYIIKQLREVVLENRKKLSFLRKTFGVVPEFVIPLKNYLKLQFTYMDIDKDIPLQIVVKMYHKIFLSIAPKLSSLVASHTYVSSAQVAADNVANYSTYFTSKAPFISNEQSL</sequence>
<name>A0AAV4Y407_CAEEX</name>
<reference evidence="1 2" key="1">
    <citation type="submission" date="2021-06" db="EMBL/GenBank/DDBJ databases">
        <title>Caerostris extrusa draft genome.</title>
        <authorList>
            <person name="Kono N."/>
            <person name="Arakawa K."/>
        </authorList>
    </citation>
    <scope>NUCLEOTIDE SEQUENCE [LARGE SCALE GENOMIC DNA]</scope>
</reference>
<protein>
    <submittedName>
        <fullName evidence="1">Uncharacterized protein</fullName>
    </submittedName>
</protein>
<gene>
    <name evidence="1" type="ORF">CEXT_623721</name>
</gene>
<dbReference type="EMBL" id="BPLR01001224">
    <property type="protein sequence ID" value="GIZ00925.1"/>
    <property type="molecule type" value="Genomic_DNA"/>
</dbReference>
<keyword evidence="2" id="KW-1185">Reference proteome</keyword>
<organism evidence="1 2">
    <name type="scientific">Caerostris extrusa</name>
    <name type="common">Bark spider</name>
    <name type="synonym">Caerostris bankana</name>
    <dbReference type="NCBI Taxonomy" id="172846"/>
    <lineage>
        <taxon>Eukaryota</taxon>
        <taxon>Metazoa</taxon>
        <taxon>Ecdysozoa</taxon>
        <taxon>Arthropoda</taxon>
        <taxon>Chelicerata</taxon>
        <taxon>Arachnida</taxon>
        <taxon>Araneae</taxon>
        <taxon>Araneomorphae</taxon>
        <taxon>Entelegynae</taxon>
        <taxon>Araneoidea</taxon>
        <taxon>Araneidae</taxon>
        <taxon>Caerostris</taxon>
    </lineage>
</organism>
<accession>A0AAV4Y407</accession>
<evidence type="ECO:0000313" key="2">
    <source>
        <dbReference type="Proteomes" id="UP001054945"/>
    </source>
</evidence>